<dbReference type="PROSITE" id="PS51525">
    <property type="entry name" value="NET"/>
    <property type="match status" value="1"/>
</dbReference>
<organism evidence="11 12">
    <name type="scientific">Kalanchoe fedtschenkoi</name>
    <name type="common">Lavender scallops</name>
    <name type="synonym">South American air plant</name>
    <dbReference type="NCBI Taxonomy" id="63787"/>
    <lineage>
        <taxon>Eukaryota</taxon>
        <taxon>Viridiplantae</taxon>
        <taxon>Streptophyta</taxon>
        <taxon>Embryophyta</taxon>
        <taxon>Tracheophyta</taxon>
        <taxon>Spermatophyta</taxon>
        <taxon>Magnoliopsida</taxon>
        <taxon>eudicotyledons</taxon>
        <taxon>Gunneridae</taxon>
        <taxon>Pentapetalae</taxon>
        <taxon>Saxifragales</taxon>
        <taxon>Crassulaceae</taxon>
        <taxon>Kalanchoe</taxon>
    </lineage>
</organism>
<keyword evidence="6" id="KW-0539">Nucleus</keyword>
<feature type="region of interest" description="Disordered" evidence="8">
    <location>
        <begin position="532"/>
        <end position="557"/>
    </location>
</feature>
<evidence type="ECO:0000259" key="9">
    <source>
        <dbReference type="PROSITE" id="PS50014"/>
    </source>
</evidence>
<dbReference type="CDD" id="cd05506">
    <property type="entry name" value="Bromo_plant1"/>
    <property type="match status" value="1"/>
</dbReference>
<keyword evidence="12" id="KW-1185">Reference proteome</keyword>
<sequence>MVMMAKNGRAPGGYYNGPIDTAGECEGSGSSGRIDVEISEDSTAPIRKCINLNSDHLSFNVLVQAYPCSTMSPFERKDLASRLKAELEQVRTFKKNVELSRANGSTLSSSSDILSCSNRQNGQFGMLPKTSMMKPKSSKKLNSGTDNLMKRGWNRGTTGRFEPAVEASAQSNAAIIALMKKSETLLKRLMAHQYAWVFNSPVDAVKLNLPDYFTIIKHPMDLGTIKKKLSSGLYPSPLEFFDDVRLTFSNAMTYNPPGNDVHIMADTLNKLFESQSKDIKKKLQPINAKPVAGKPILREEILMGGSLPPTKKRKVTPELPVVISDPVVDRIMSEEQKHKLGLELESIMEDMPTNISDFLRQQSSSGIETGEDEIEIDIDALSDDTLFTLRKLLDDHFINIQKNQCKAEPCEIELLNESGLSNSSMQPCKGNEPVDEDVDVGENEPPVSSYPPVEIEKDVEHRSSNCITPNGLTDAGCDNSSSKLLNDLTASEPGEATKVEGVGSLDEKITDENQMSGNQLVSCLDHVERMSQQKPNLDDSNSHQDGGENASGDRQMSPDKLYRAALLKNRFADTILKAREKTLKEDEKGDPEKLRREKEELELQQKKEKARLQAEAKAAEDAKKRVEEEAAAEAKRKRDLEREAARQALLEMEKTVEINENARILQDLEMLRVVPTEQLPSSVDETSPEHTEDGLGGFSFGGNNPLEKLGLYMKQDDDDDDDPTEVSAAEVADDLEEGELRLRPRQASALLCCVHEAETAIRADRKNKFQEKVSKSMA</sequence>
<dbReference type="EnsemblPlants" id="Kaladp0022s0241.2.v1.1">
    <property type="protein sequence ID" value="Kaladp0022s0241.2.v1.1"/>
    <property type="gene ID" value="Kaladp0022s0241.v1.1"/>
</dbReference>
<feature type="compositionally biased region" description="Acidic residues" evidence="8">
    <location>
        <begin position="433"/>
        <end position="442"/>
    </location>
</feature>
<dbReference type="Pfam" id="PF00439">
    <property type="entry name" value="Bromodomain"/>
    <property type="match status" value="1"/>
</dbReference>
<keyword evidence="5" id="KW-0804">Transcription</keyword>
<dbReference type="OMA" id="ESEAYQD"/>
<keyword evidence="2" id="KW-0805">Transcription regulation</keyword>
<evidence type="ECO:0000256" key="3">
    <source>
        <dbReference type="ARBA" id="ARBA00023054"/>
    </source>
</evidence>
<dbReference type="InterPro" id="IPR038336">
    <property type="entry name" value="NET_sf"/>
</dbReference>
<feature type="compositionally biased region" description="Basic and acidic residues" evidence="8">
    <location>
        <begin position="532"/>
        <end position="546"/>
    </location>
</feature>
<dbReference type="Gramene" id="Kaladp0022s0241.2.v1.1">
    <property type="protein sequence ID" value="Kaladp0022s0241.2.v1.1"/>
    <property type="gene ID" value="Kaladp0022s0241.v1.1"/>
</dbReference>
<dbReference type="Gramene" id="Kaladp0022s0241.1.v1.1">
    <property type="protein sequence ID" value="Kaladp0022s0241.1.v1.1"/>
    <property type="gene ID" value="Kaladp0022s0241.v1.1"/>
</dbReference>
<reference evidence="11" key="1">
    <citation type="submission" date="2021-01" db="UniProtKB">
        <authorList>
            <consortium name="EnsemblPlants"/>
        </authorList>
    </citation>
    <scope>IDENTIFICATION</scope>
</reference>
<dbReference type="AlphaFoldDB" id="A0A7N0T552"/>
<accession>A0A7N0T552</accession>
<protein>
    <submittedName>
        <fullName evidence="11">Uncharacterized protein</fullName>
    </submittedName>
</protein>
<feature type="region of interest" description="Disordered" evidence="8">
    <location>
        <begin position="679"/>
        <end position="740"/>
    </location>
</feature>
<dbReference type="EnsemblPlants" id="Kaladp0022s0241.1.v1.1">
    <property type="protein sequence ID" value="Kaladp0022s0241.1.v1.1"/>
    <property type="gene ID" value="Kaladp0022s0241.v1.1"/>
</dbReference>
<evidence type="ECO:0000313" key="12">
    <source>
        <dbReference type="Proteomes" id="UP000594263"/>
    </source>
</evidence>
<evidence type="ECO:0000256" key="2">
    <source>
        <dbReference type="ARBA" id="ARBA00023015"/>
    </source>
</evidence>
<feature type="region of interest" description="Disordered" evidence="8">
    <location>
        <begin position="125"/>
        <end position="149"/>
    </location>
</feature>
<evidence type="ECO:0000256" key="5">
    <source>
        <dbReference type="ARBA" id="ARBA00023163"/>
    </source>
</evidence>
<proteinExistence type="predicted"/>
<feature type="compositionally biased region" description="Low complexity" evidence="8">
    <location>
        <begin position="126"/>
        <end position="135"/>
    </location>
</feature>
<evidence type="ECO:0000259" key="10">
    <source>
        <dbReference type="PROSITE" id="PS51525"/>
    </source>
</evidence>
<comment type="subcellular location">
    <subcellularLocation>
        <location evidence="1">Nucleus</location>
    </subcellularLocation>
</comment>
<dbReference type="Gene3D" id="1.20.1270.220">
    <property type="match status" value="1"/>
</dbReference>
<dbReference type="InterPro" id="IPR052442">
    <property type="entry name" value="Env_Response_Regulator"/>
</dbReference>
<dbReference type="InterPro" id="IPR001487">
    <property type="entry name" value="Bromodomain"/>
</dbReference>
<dbReference type="PRINTS" id="PR00503">
    <property type="entry name" value="BROMODOMAIN"/>
</dbReference>
<dbReference type="PROSITE" id="PS50014">
    <property type="entry name" value="BROMODOMAIN_2"/>
    <property type="match status" value="1"/>
</dbReference>
<keyword evidence="4 7" id="KW-0103">Bromodomain</keyword>
<feature type="region of interest" description="Disordered" evidence="8">
    <location>
        <begin position="421"/>
        <end position="457"/>
    </location>
</feature>
<dbReference type="PANTHER" id="PTHR46136:SF1">
    <property type="entry name" value="TRANSCRIPTION FACTOR GTE11-RELATED"/>
    <property type="match status" value="1"/>
</dbReference>
<keyword evidence="3" id="KW-0175">Coiled coil</keyword>
<evidence type="ECO:0000256" key="7">
    <source>
        <dbReference type="PROSITE-ProRule" id="PRU00035"/>
    </source>
</evidence>
<feature type="region of interest" description="Disordered" evidence="8">
    <location>
        <begin position="582"/>
        <end position="641"/>
    </location>
</feature>
<evidence type="ECO:0000256" key="1">
    <source>
        <dbReference type="ARBA" id="ARBA00004123"/>
    </source>
</evidence>
<feature type="region of interest" description="Disordered" evidence="8">
    <location>
        <begin position="484"/>
        <end position="517"/>
    </location>
</feature>
<feature type="domain" description="NET" evidence="10">
    <location>
        <begin position="322"/>
        <end position="404"/>
    </location>
</feature>
<dbReference type="InterPro" id="IPR027353">
    <property type="entry name" value="NET_dom"/>
</dbReference>
<dbReference type="Proteomes" id="UP000594263">
    <property type="component" value="Unplaced"/>
</dbReference>
<dbReference type="Pfam" id="PF17035">
    <property type="entry name" value="BET"/>
    <property type="match status" value="1"/>
</dbReference>
<dbReference type="InterPro" id="IPR036427">
    <property type="entry name" value="Bromodomain-like_sf"/>
</dbReference>
<feature type="domain" description="Bromo" evidence="9">
    <location>
        <begin position="190"/>
        <end position="262"/>
    </location>
</feature>
<dbReference type="Gene3D" id="1.20.920.10">
    <property type="entry name" value="Bromodomain-like"/>
    <property type="match status" value="1"/>
</dbReference>
<evidence type="ECO:0000256" key="4">
    <source>
        <dbReference type="ARBA" id="ARBA00023117"/>
    </source>
</evidence>
<evidence type="ECO:0000256" key="6">
    <source>
        <dbReference type="ARBA" id="ARBA00023242"/>
    </source>
</evidence>
<dbReference type="SMART" id="SM00297">
    <property type="entry name" value="BROMO"/>
    <property type="match status" value="1"/>
</dbReference>
<dbReference type="InterPro" id="IPR037377">
    <property type="entry name" value="GTE_bromo"/>
</dbReference>
<evidence type="ECO:0000313" key="11">
    <source>
        <dbReference type="EnsemblPlants" id="Kaladp0022s0241.2.v1.1"/>
    </source>
</evidence>
<dbReference type="SUPFAM" id="SSF47370">
    <property type="entry name" value="Bromodomain"/>
    <property type="match status" value="1"/>
</dbReference>
<evidence type="ECO:0000256" key="8">
    <source>
        <dbReference type="SAM" id="MobiDB-lite"/>
    </source>
</evidence>
<dbReference type="PANTHER" id="PTHR46136">
    <property type="entry name" value="TRANSCRIPTION FACTOR GTE8"/>
    <property type="match status" value="1"/>
</dbReference>
<dbReference type="GO" id="GO:0005634">
    <property type="term" value="C:nucleus"/>
    <property type="evidence" value="ECO:0007669"/>
    <property type="project" value="UniProtKB-SubCell"/>
</dbReference>
<name>A0A7N0T552_KALFE</name>